<dbReference type="Proteomes" id="UP001186974">
    <property type="component" value="Unassembled WGS sequence"/>
</dbReference>
<feature type="non-terminal residue" evidence="1">
    <location>
        <position position="1"/>
    </location>
</feature>
<dbReference type="EMBL" id="JAWDJW010006793">
    <property type="protein sequence ID" value="KAK3063583.1"/>
    <property type="molecule type" value="Genomic_DNA"/>
</dbReference>
<keyword evidence="2" id="KW-1185">Reference proteome</keyword>
<gene>
    <name evidence="1" type="ORF">LTS18_014380</name>
</gene>
<evidence type="ECO:0000313" key="2">
    <source>
        <dbReference type="Proteomes" id="UP001186974"/>
    </source>
</evidence>
<reference evidence="1" key="1">
    <citation type="submission" date="2024-09" db="EMBL/GenBank/DDBJ databases">
        <title>Black Yeasts Isolated from many extreme environments.</title>
        <authorList>
            <person name="Coleine C."/>
            <person name="Stajich J.E."/>
            <person name="Selbmann L."/>
        </authorList>
    </citation>
    <scope>NUCLEOTIDE SEQUENCE</scope>
    <source>
        <strain evidence="1">CCFEE 5737</strain>
    </source>
</reference>
<organism evidence="1 2">
    <name type="scientific">Coniosporium uncinatum</name>
    <dbReference type="NCBI Taxonomy" id="93489"/>
    <lineage>
        <taxon>Eukaryota</taxon>
        <taxon>Fungi</taxon>
        <taxon>Dikarya</taxon>
        <taxon>Ascomycota</taxon>
        <taxon>Pezizomycotina</taxon>
        <taxon>Dothideomycetes</taxon>
        <taxon>Dothideomycetes incertae sedis</taxon>
        <taxon>Coniosporium</taxon>
    </lineage>
</organism>
<comment type="caution">
    <text evidence="1">The sequence shown here is derived from an EMBL/GenBank/DDBJ whole genome shotgun (WGS) entry which is preliminary data.</text>
</comment>
<sequence length="1051" mass="111935">ILPSLSKTTSLDAAATAGLRASSANDAGIGHLEKLHAVTAQDYGREGMVGHKSSGITGAEFLPGYGAHKLRAVSVGADGRCRIVDFAGGGKVLRTWHARGPVMCLSVLALQGASQKNVTVGKTRGGQINGEGEIRRNRQASALAKGTAHEASLAKNRAINNIITIGRQDGKVLMYDSLGLLLCEEKVDQQSGPVLDIEWMAGPGLKPAEGEGKIQFPSDHTLGIEISSGQETRKRRRASKGTMRLDTRTEPARPVEPQLGIEALDWDTGPQQRRVPSAQAATTADWEYLNPPEEEDHAVHKREESGTVSHMPMTGPVHRALPPVSPVQAGKYMDLFSPVKEQHDDTPSLPSPKRRPTNAKPRARPRISSSTFLDSSPKSPQEESSTARRTGFSQNAVHPSPASPVEGGVVHRVSVDAELLRKSMSTMRMRPVVLPPPRREFTQRVSPTMSSSKRSSMKSPKLPKPPQMSDLLQQMPGAYILSNSNISSASSNKQSSSPSPQTSSSSSVIVTATCANSGPVRLGQVKENFPQIGSGNWSSDVLADLRRIGAGSRQSNSSRSGILAPYGAPKGKRRVSSGKARRVSGRATPLIAESGQSAKALSRQRAGSTVKGPSSIPKLLDSDEPEDIWLTSGAEDVPAVPKRNPRRVRAERLSASLRAPSDSQSTHQSKCTSHISVPGSFPPEPPLTGYPANDHVDQVEREFLAQYDSQPSHSSSSQYDRNASDSEHTIILDNHTMSGALPTSTSGASDSPPHPQRRAPSIPKPSNPAATRSGTSPLQPKRNPPPIPSVSSHAPSSPSASFLTYQSGYTIPSNPSTRTRTPSPSRNPFFNSRKQSAVDLEPGTAASPKGPLRVEVYFPRSSSLAVLKGGGPRWRIEQRGKGKEGVRGARSVPQQMGRIGEMSGFAGEDLAPEKVEGELEVATSDSAYSSAPSPHRSTVTSDGRERRVLGELDSNGSPKRVKAKGREWTTTEGEDGYELAVSGTGRDGRTEDGGGLKPAAGPQQFDGRKVKGTVGCACRGVCCGRLRGEIAQLRSEVETLRSRLALQAGGE</sequence>
<protein>
    <submittedName>
        <fullName evidence="1">Uncharacterized protein</fullName>
    </submittedName>
</protein>
<name>A0ACC3D8L9_9PEZI</name>
<accession>A0ACC3D8L9</accession>
<proteinExistence type="predicted"/>
<evidence type="ECO:0000313" key="1">
    <source>
        <dbReference type="EMBL" id="KAK3063583.1"/>
    </source>
</evidence>